<dbReference type="GO" id="GO:0006909">
    <property type="term" value="P:phagocytosis"/>
    <property type="evidence" value="ECO:0007669"/>
    <property type="project" value="TreeGrafter"/>
</dbReference>
<dbReference type="SUPFAM" id="SSF51197">
    <property type="entry name" value="Clavaminate synthase-like"/>
    <property type="match status" value="1"/>
</dbReference>
<dbReference type="GO" id="GO:0005634">
    <property type="term" value="C:nucleus"/>
    <property type="evidence" value="ECO:0007669"/>
    <property type="project" value="UniProtKB-SubCell"/>
</dbReference>
<dbReference type="OrthoDB" id="424465at2759"/>
<feature type="compositionally biased region" description="Low complexity" evidence="12">
    <location>
        <begin position="346"/>
        <end position="361"/>
    </location>
</feature>
<dbReference type="STRING" id="947166.A0A1D1UJS8"/>
<evidence type="ECO:0000256" key="7">
    <source>
        <dbReference type="ARBA" id="ARBA00023004"/>
    </source>
</evidence>
<dbReference type="SMART" id="SM00558">
    <property type="entry name" value="JmjC"/>
    <property type="match status" value="1"/>
</dbReference>
<dbReference type="GO" id="GO:0046872">
    <property type="term" value="F:metal ion binding"/>
    <property type="evidence" value="ECO:0007669"/>
    <property type="project" value="UniProtKB-KW"/>
</dbReference>
<dbReference type="FunFam" id="1.20.1280.270:FF:000001">
    <property type="entry name" value="Bifunctional arginine demethylase and lysyl-hydroxylase JMJD6"/>
    <property type="match status" value="1"/>
</dbReference>
<feature type="compositionally biased region" description="Basic and acidic residues" evidence="12">
    <location>
        <begin position="413"/>
        <end position="433"/>
    </location>
</feature>
<keyword evidence="5" id="KW-0223">Dioxygenase</keyword>
<keyword evidence="6" id="KW-0560">Oxidoreductase</keyword>
<evidence type="ECO:0000256" key="12">
    <source>
        <dbReference type="SAM" id="MobiDB-lite"/>
    </source>
</evidence>
<evidence type="ECO:0000256" key="11">
    <source>
        <dbReference type="ARBA" id="ARBA00038068"/>
    </source>
</evidence>
<dbReference type="GO" id="GO:0005737">
    <property type="term" value="C:cytoplasm"/>
    <property type="evidence" value="ECO:0007669"/>
    <property type="project" value="TreeGrafter"/>
</dbReference>
<keyword evidence="4" id="KW-0156">Chromatin regulator</keyword>
<evidence type="ECO:0000313" key="15">
    <source>
        <dbReference type="Proteomes" id="UP000186922"/>
    </source>
</evidence>
<protein>
    <recommendedName>
        <fullName evidence="13">JmjC domain-containing protein</fullName>
    </recommendedName>
</protein>
<evidence type="ECO:0000256" key="4">
    <source>
        <dbReference type="ARBA" id="ARBA00022853"/>
    </source>
</evidence>
<dbReference type="InterPro" id="IPR003347">
    <property type="entry name" value="JmjC_dom"/>
</dbReference>
<evidence type="ECO:0000313" key="14">
    <source>
        <dbReference type="EMBL" id="GAU87497.1"/>
    </source>
</evidence>
<evidence type="ECO:0000256" key="1">
    <source>
        <dbReference type="ARBA" id="ARBA00001954"/>
    </source>
</evidence>
<dbReference type="EMBL" id="BDGG01000001">
    <property type="protein sequence ID" value="GAU87497.1"/>
    <property type="molecule type" value="Genomic_DNA"/>
</dbReference>
<dbReference type="GO" id="GO:0033749">
    <property type="term" value="F:histone H4R3 demethylase activity"/>
    <property type="evidence" value="ECO:0007669"/>
    <property type="project" value="TreeGrafter"/>
</dbReference>
<comment type="caution">
    <text evidence="14">The sequence shown here is derived from an EMBL/GenBank/DDBJ whole genome shotgun (WGS) entry which is preliminary data.</text>
</comment>
<reference evidence="14 15" key="1">
    <citation type="journal article" date="2016" name="Nat. Commun.">
        <title>Extremotolerant tardigrade genome and improved radiotolerance of human cultured cells by tardigrade-unique protein.</title>
        <authorList>
            <person name="Hashimoto T."/>
            <person name="Horikawa D.D."/>
            <person name="Saito Y."/>
            <person name="Kuwahara H."/>
            <person name="Kozuka-Hata H."/>
            <person name="Shin-I T."/>
            <person name="Minakuchi Y."/>
            <person name="Ohishi K."/>
            <person name="Motoyama A."/>
            <person name="Aizu T."/>
            <person name="Enomoto A."/>
            <person name="Kondo K."/>
            <person name="Tanaka S."/>
            <person name="Hara Y."/>
            <person name="Koshikawa S."/>
            <person name="Sagara H."/>
            <person name="Miura T."/>
            <person name="Yokobori S."/>
            <person name="Miyagawa K."/>
            <person name="Suzuki Y."/>
            <person name="Kubo T."/>
            <person name="Oyama M."/>
            <person name="Kohara Y."/>
            <person name="Fujiyama A."/>
            <person name="Arakawa K."/>
            <person name="Katayama T."/>
            <person name="Toyoda A."/>
            <person name="Kunieda T."/>
        </authorList>
    </citation>
    <scope>NUCLEOTIDE SEQUENCE [LARGE SCALE GENOMIC DNA]</scope>
    <source>
        <strain evidence="14 15">YOKOZUNA-1</strain>
    </source>
</reference>
<evidence type="ECO:0000256" key="8">
    <source>
        <dbReference type="ARBA" id="ARBA00023015"/>
    </source>
</evidence>
<dbReference type="GO" id="GO:0106140">
    <property type="term" value="F:P-TEFb complex binding"/>
    <property type="evidence" value="ECO:0007669"/>
    <property type="project" value="TreeGrafter"/>
</dbReference>
<dbReference type="Gene3D" id="1.20.1280.270">
    <property type="match status" value="1"/>
</dbReference>
<feature type="region of interest" description="Disordered" evidence="12">
    <location>
        <begin position="338"/>
        <end position="440"/>
    </location>
</feature>
<dbReference type="Proteomes" id="UP000186922">
    <property type="component" value="Unassembled WGS sequence"/>
</dbReference>
<evidence type="ECO:0000256" key="9">
    <source>
        <dbReference type="ARBA" id="ARBA00023163"/>
    </source>
</evidence>
<keyword evidence="15" id="KW-1185">Reference proteome</keyword>
<dbReference type="PROSITE" id="PS51184">
    <property type="entry name" value="JMJC"/>
    <property type="match status" value="1"/>
</dbReference>
<organism evidence="14 15">
    <name type="scientific">Ramazzottius varieornatus</name>
    <name type="common">Water bear</name>
    <name type="synonym">Tardigrade</name>
    <dbReference type="NCBI Taxonomy" id="947166"/>
    <lineage>
        <taxon>Eukaryota</taxon>
        <taxon>Metazoa</taxon>
        <taxon>Ecdysozoa</taxon>
        <taxon>Tardigrada</taxon>
        <taxon>Eutardigrada</taxon>
        <taxon>Parachela</taxon>
        <taxon>Hypsibioidea</taxon>
        <taxon>Ramazzottiidae</taxon>
        <taxon>Ramazzottius</taxon>
    </lineage>
</organism>
<dbReference type="PANTHER" id="PTHR12480">
    <property type="entry name" value="ARGININE DEMETHYLASE AND LYSYL-HYDROXYLASE JMJD"/>
    <property type="match status" value="1"/>
</dbReference>
<evidence type="ECO:0000256" key="10">
    <source>
        <dbReference type="ARBA" id="ARBA00023242"/>
    </source>
</evidence>
<gene>
    <name evidence="14" type="primary">RvY_00330</name>
    <name evidence="14" type="synonym">RvY_00330.1</name>
    <name evidence="14" type="ORF">RvY_00330-1</name>
</gene>
<evidence type="ECO:0000256" key="3">
    <source>
        <dbReference type="ARBA" id="ARBA00022723"/>
    </source>
</evidence>
<keyword evidence="8" id="KW-0805">Transcription regulation</keyword>
<keyword evidence="7" id="KW-0408">Iron</keyword>
<dbReference type="PANTHER" id="PTHR12480:SF32">
    <property type="entry name" value="BIFUNCTIONAL ARGININE DEMETHYLASE AND LYSYL-HYDROXYLASE JMJD6"/>
    <property type="match status" value="1"/>
</dbReference>
<dbReference type="InterPro" id="IPR050910">
    <property type="entry name" value="JMJD6_ArgDemeth/LysHydrox"/>
</dbReference>
<accession>A0A1D1UJS8</accession>
<keyword evidence="9" id="KW-0804">Transcription</keyword>
<evidence type="ECO:0000256" key="5">
    <source>
        <dbReference type="ARBA" id="ARBA00022964"/>
    </source>
</evidence>
<dbReference type="Gene3D" id="2.60.120.650">
    <property type="entry name" value="Cupin"/>
    <property type="match status" value="1"/>
</dbReference>
<sequence length="440" mass="49900">MDERNEHDEEYFSKLAEAKEASRSELKTAADWNALNYAKLFAFSLDAFIDNVPRIDATLVPHEQFIEEYERPYEPVVIRNSQLGWKAQTNWNYEALQELYGEDRFKVGEDDEGYSVRLKLKHYLRYMKETDDDSPMYIFDSSFAERTGEKALLKDYSIPEYFADDLFEYADQKRRPPYRWFVLGPARSGTGIHIDPLGTSAWNALVHGYKRWCLFPTAVQKEALKVQKREAPKQTNEAVSWFQCVYPKTQLPSWPAEHKPLEILQKPGETVFVPGGWWHVVVNLTDTVAVTQNFASRVNFPVVWHKTVRGRPKLSQKWYAVLRAKRPEIADMADQVDLQRSTGVQSDSSSSCSSSSSSSSNSEDEDDTKTKRPVPDGAAGSPQGTMNLPEHVGSKRPLDSPDSGEGSLDSSDNSERKKLKAEVLPDDRLDGLEGRNAGAT</sequence>
<keyword evidence="10" id="KW-0539">Nucleus</keyword>
<name>A0A1D1UJS8_RAMVA</name>
<dbReference type="AlphaFoldDB" id="A0A1D1UJS8"/>
<proteinExistence type="inferred from homology"/>
<comment type="cofactor">
    <cofactor evidence="1">
        <name>Fe(2+)</name>
        <dbReference type="ChEBI" id="CHEBI:29033"/>
    </cofactor>
</comment>
<feature type="domain" description="JmjC" evidence="13">
    <location>
        <begin position="147"/>
        <end position="311"/>
    </location>
</feature>
<comment type="similarity">
    <text evidence="11">Belongs to the JMJD6 family.</text>
</comment>
<comment type="subcellular location">
    <subcellularLocation>
        <location evidence="2">Nucleus</location>
    </subcellularLocation>
</comment>
<evidence type="ECO:0000256" key="2">
    <source>
        <dbReference type="ARBA" id="ARBA00004123"/>
    </source>
</evidence>
<evidence type="ECO:0000256" key="6">
    <source>
        <dbReference type="ARBA" id="ARBA00023002"/>
    </source>
</evidence>
<dbReference type="Pfam" id="PF02373">
    <property type="entry name" value="JmjC"/>
    <property type="match status" value="1"/>
</dbReference>
<evidence type="ECO:0000259" key="13">
    <source>
        <dbReference type="PROSITE" id="PS51184"/>
    </source>
</evidence>
<keyword evidence="3" id="KW-0479">Metal-binding</keyword>